<dbReference type="AlphaFoldDB" id="A0A7R9EMC0"/>
<dbReference type="EMBL" id="OD564341">
    <property type="protein sequence ID" value="CAD7437894.1"/>
    <property type="molecule type" value="Genomic_DNA"/>
</dbReference>
<evidence type="ECO:0000256" key="2">
    <source>
        <dbReference type="ARBA" id="ARBA00022679"/>
    </source>
</evidence>
<dbReference type="InterPro" id="IPR025785">
    <property type="entry name" value="SETD3"/>
</dbReference>
<dbReference type="PANTHER" id="PTHR13271">
    <property type="entry name" value="UNCHARACTERIZED PUTATIVE METHYLTRANSFERASE"/>
    <property type="match status" value="1"/>
</dbReference>
<dbReference type="InterPro" id="IPR046341">
    <property type="entry name" value="SET_dom_sf"/>
</dbReference>
<evidence type="ECO:0000256" key="4">
    <source>
        <dbReference type="PROSITE-ProRule" id="PRU00898"/>
    </source>
</evidence>
<evidence type="ECO:0000256" key="5">
    <source>
        <dbReference type="SAM" id="MobiDB-lite"/>
    </source>
</evidence>
<sequence length="244" mass="27584">MGKKSHGKLHGRPKILSETTSNPNIPKKLSLQKRNEVNNLIEKLLKVSSNIQSTPNVSQEWENHVHMQNILDKIVQVESEMKVAVADRSAGFGEFISWMKSNGAEVDGVKIAQFSGYDYGLQAEKDFEEGELMIAVPRKLMMSADNAKDSVLGPLMRKDPMLQHMPNVALSLLLLAEKFNPDSFWRPYIKVLPTLYTTVLYFTTSELQELKGSPTLGQYHFADVSKDYLYKAEELFTFSCHDSP</sequence>
<feature type="region of interest" description="Disordered" evidence="5">
    <location>
        <begin position="1"/>
        <end position="26"/>
    </location>
</feature>
<organism evidence="6">
    <name type="scientific">Timema bartmani</name>
    <dbReference type="NCBI Taxonomy" id="61472"/>
    <lineage>
        <taxon>Eukaryota</taxon>
        <taxon>Metazoa</taxon>
        <taxon>Ecdysozoa</taxon>
        <taxon>Arthropoda</taxon>
        <taxon>Hexapoda</taxon>
        <taxon>Insecta</taxon>
        <taxon>Pterygota</taxon>
        <taxon>Neoptera</taxon>
        <taxon>Polyneoptera</taxon>
        <taxon>Phasmatodea</taxon>
        <taxon>Timematodea</taxon>
        <taxon>Timematoidea</taxon>
        <taxon>Timematidae</taxon>
        <taxon>Timema</taxon>
    </lineage>
</organism>
<dbReference type="PROSITE" id="PS51565">
    <property type="entry name" value="SAM_MT85_SETD3"/>
    <property type="match status" value="1"/>
</dbReference>
<gene>
    <name evidence="6" type="ORF">TBIB3V08_LOCUS496</name>
</gene>
<reference evidence="6" key="1">
    <citation type="submission" date="2020-11" db="EMBL/GenBank/DDBJ databases">
        <authorList>
            <person name="Tran Van P."/>
        </authorList>
    </citation>
    <scope>NUCLEOTIDE SEQUENCE</scope>
</reference>
<dbReference type="GO" id="GO:0018064">
    <property type="term" value="F:protein-L-histidine N-tele-methyltransferase activity"/>
    <property type="evidence" value="ECO:0007669"/>
    <property type="project" value="UniProtKB-EC"/>
</dbReference>
<comment type="similarity">
    <text evidence="4">Belongs to the class V-like SAM-binding methyltransferase superfamily. SETD3 actin-histidine methyltransferase family.</text>
</comment>
<dbReference type="EC" id="2.1.1.85" evidence="4"/>
<accession>A0A7R9EMC0</accession>
<dbReference type="SUPFAM" id="SSF82199">
    <property type="entry name" value="SET domain"/>
    <property type="match status" value="1"/>
</dbReference>
<keyword evidence="2 4" id="KW-0808">Transferase</keyword>
<dbReference type="PANTHER" id="PTHR13271:SF47">
    <property type="entry name" value="ACTIN-HISTIDINE N-METHYLTRANSFERASE"/>
    <property type="match status" value="1"/>
</dbReference>
<evidence type="ECO:0000256" key="3">
    <source>
        <dbReference type="ARBA" id="ARBA00022691"/>
    </source>
</evidence>
<dbReference type="Gene3D" id="3.90.1410.10">
    <property type="entry name" value="set domain protein methyltransferase, domain 1"/>
    <property type="match status" value="1"/>
</dbReference>
<name>A0A7R9EMC0_9NEOP</name>
<evidence type="ECO:0000313" key="6">
    <source>
        <dbReference type="EMBL" id="CAD7437894.1"/>
    </source>
</evidence>
<evidence type="ECO:0000256" key="1">
    <source>
        <dbReference type="ARBA" id="ARBA00022603"/>
    </source>
</evidence>
<proteinExistence type="inferred from homology"/>
<dbReference type="InterPro" id="IPR050600">
    <property type="entry name" value="SETD3_SETD6_MTase"/>
</dbReference>
<keyword evidence="3 4" id="KW-0949">S-adenosyl-L-methionine</keyword>
<feature type="compositionally biased region" description="Basic residues" evidence="5">
    <location>
        <begin position="1"/>
        <end position="13"/>
    </location>
</feature>
<dbReference type="GO" id="GO:0016279">
    <property type="term" value="F:protein-lysine N-methyltransferase activity"/>
    <property type="evidence" value="ECO:0007669"/>
    <property type="project" value="TreeGrafter"/>
</dbReference>
<protein>
    <recommendedName>
        <fullName evidence="4">protein-histidine N-methyltransferase</fullName>
        <ecNumber evidence="4">2.1.1.85</ecNumber>
    </recommendedName>
</protein>
<comment type="catalytic activity">
    <reaction evidence="4">
        <text>L-histidyl-[protein] + S-adenosyl-L-methionine = N(tele)-methyl-L-histidyl-[protein] + S-adenosyl-L-homocysteine + H(+)</text>
        <dbReference type="Rhea" id="RHEA:19369"/>
        <dbReference type="Rhea" id="RHEA-COMP:9745"/>
        <dbReference type="Rhea" id="RHEA-COMP:11600"/>
        <dbReference type="ChEBI" id="CHEBI:15378"/>
        <dbReference type="ChEBI" id="CHEBI:16367"/>
        <dbReference type="ChEBI" id="CHEBI:29979"/>
        <dbReference type="ChEBI" id="CHEBI:57856"/>
        <dbReference type="ChEBI" id="CHEBI:59789"/>
        <dbReference type="EC" id="2.1.1.85"/>
    </reaction>
</comment>
<dbReference type="GO" id="GO:0032259">
    <property type="term" value="P:methylation"/>
    <property type="evidence" value="ECO:0007669"/>
    <property type="project" value="UniProtKB-KW"/>
</dbReference>
<keyword evidence="1 4" id="KW-0489">Methyltransferase</keyword>